<proteinExistence type="predicted"/>
<sequence>MAGKKEAPVYEPGVDLRLDFVYGYIIRSFRIKPDKWNKFLSNEDYKAALFDFFENPQTMVTQLRLRYDKHT</sequence>
<organism evidence="1 2">
    <name type="scientific">Orchesella cincta</name>
    <name type="common">Springtail</name>
    <name type="synonym">Podura cincta</name>
    <dbReference type="NCBI Taxonomy" id="48709"/>
    <lineage>
        <taxon>Eukaryota</taxon>
        <taxon>Metazoa</taxon>
        <taxon>Ecdysozoa</taxon>
        <taxon>Arthropoda</taxon>
        <taxon>Hexapoda</taxon>
        <taxon>Collembola</taxon>
        <taxon>Entomobryomorpha</taxon>
        <taxon>Entomobryoidea</taxon>
        <taxon>Orchesellidae</taxon>
        <taxon>Orchesellinae</taxon>
        <taxon>Orchesella</taxon>
    </lineage>
</organism>
<gene>
    <name evidence="1" type="ORF">Ocin01_02712</name>
</gene>
<comment type="caution">
    <text evidence="1">The sequence shown here is derived from an EMBL/GenBank/DDBJ whole genome shotgun (WGS) entry which is preliminary data.</text>
</comment>
<name>A0A1D2NFD6_ORCCI</name>
<dbReference type="AlphaFoldDB" id="A0A1D2NFD6"/>
<keyword evidence="2" id="KW-1185">Reference proteome</keyword>
<protein>
    <submittedName>
        <fullName evidence="1">Dynein beta chain, ciliary</fullName>
    </submittedName>
</protein>
<reference evidence="1 2" key="1">
    <citation type="journal article" date="2016" name="Genome Biol. Evol.">
        <title>Gene Family Evolution Reflects Adaptation to Soil Environmental Stressors in the Genome of the Collembolan Orchesella cincta.</title>
        <authorList>
            <person name="Faddeeva-Vakhrusheva A."/>
            <person name="Derks M.F."/>
            <person name="Anvar S.Y."/>
            <person name="Agamennone V."/>
            <person name="Suring W."/>
            <person name="Smit S."/>
            <person name="van Straalen N.M."/>
            <person name="Roelofs D."/>
        </authorList>
    </citation>
    <scope>NUCLEOTIDE SEQUENCE [LARGE SCALE GENOMIC DNA]</scope>
    <source>
        <tissue evidence="1">Mixed pool</tissue>
    </source>
</reference>
<evidence type="ECO:0000313" key="2">
    <source>
        <dbReference type="Proteomes" id="UP000094527"/>
    </source>
</evidence>
<dbReference type="Proteomes" id="UP000094527">
    <property type="component" value="Unassembled WGS sequence"/>
</dbReference>
<dbReference type="OrthoDB" id="447173at2759"/>
<evidence type="ECO:0000313" key="1">
    <source>
        <dbReference type="EMBL" id="ODN03964.1"/>
    </source>
</evidence>
<dbReference type="EMBL" id="LJIJ01000058">
    <property type="protein sequence ID" value="ODN03964.1"/>
    <property type="molecule type" value="Genomic_DNA"/>
</dbReference>
<accession>A0A1D2NFD6</accession>